<dbReference type="EMBL" id="CM042886">
    <property type="protein sequence ID" value="KAI4339363.1"/>
    <property type="molecule type" value="Genomic_DNA"/>
</dbReference>
<reference evidence="2" key="1">
    <citation type="journal article" date="2023" name="Front. Plant Sci.">
        <title>Chromosomal-level genome assembly of Melastoma candidum provides insights into trichome evolution.</title>
        <authorList>
            <person name="Zhong Y."/>
            <person name="Wu W."/>
            <person name="Sun C."/>
            <person name="Zou P."/>
            <person name="Liu Y."/>
            <person name="Dai S."/>
            <person name="Zhou R."/>
        </authorList>
    </citation>
    <scope>NUCLEOTIDE SEQUENCE [LARGE SCALE GENOMIC DNA]</scope>
</reference>
<proteinExistence type="predicted"/>
<accession>A0ACB9NT83</accession>
<comment type="caution">
    <text evidence="1">The sequence shown here is derived from an EMBL/GenBank/DDBJ whole genome shotgun (WGS) entry which is preliminary data.</text>
</comment>
<evidence type="ECO:0000313" key="2">
    <source>
        <dbReference type="Proteomes" id="UP001057402"/>
    </source>
</evidence>
<gene>
    <name evidence="1" type="ORF">MLD38_024314</name>
</gene>
<name>A0ACB9NT83_9MYRT</name>
<protein>
    <submittedName>
        <fullName evidence="1">Uncharacterized protein</fullName>
    </submittedName>
</protein>
<dbReference type="Proteomes" id="UP001057402">
    <property type="component" value="Chromosome 7"/>
</dbReference>
<evidence type="ECO:0000313" key="1">
    <source>
        <dbReference type="EMBL" id="KAI4339363.1"/>
    </source>
</evidence>
<keyword evidence="2" id="KW-1185">Reference proteome</keyword>
<sequence>MEFFRNAKAVRLRSHHDKYLVAEDDEETVTQERNGSSPSARWTVEYVLNSDSIIRLKSRYGKYLTASNQPFLLGMTGRKVLQTLPRRLDSSVEWEPIRDGTRIRLKTRYGNFLRANGGLPPWRNSLTHDVPYRTSTQEWVLWDVDVVEIEVKSPTGKGLVDPISHLDSMSYEDPTSPPKGSNLSERYSRQESNDSYIGSPPKSEGRTIYYHIAGENGEIEGEDMEGFSMNFKGTTVQELTEKLEEETGIRGIFVCSRSPLNRKLFPLQLQLPPNIVTMHVVVVPHSSTAAEGFSRPCSVYRLH</sequence>
<organism evidence="1 2">
    <name type="scientific">Melastoma candidum</name>
    <dbReference type="NCBI Taxonomy" id="119954"/>
    <lineage>
        <taxon>Eukaryota</taxon>
        <taxon>Viridiplantae</taxon>
        <taxon>Streptophyta</taxon>
        <taxon>Embryophyta</taxon>
        <taxon>Tracheophyta</taxon>
        <taxon>Spermatophyta</taxon>
        <taxon>Magnoliopsida</taxon>
        <taxon>eudicotyledons</taxon>
        <taxon>Gunneridae</taxon>
        <taxon>Pentapetalae</taxon>
        <taxon>rosids</taxon>
        <taxon>malvids</taxon>
        <taxon>Myrtales</taxon>
        <taxon>Melastomataceae</taxon>
        <taxon>Melastomatoideae</taxon>
        <taxon>Melastomateae</taxon>
        <taxon>Melastoma</taxon>
    </lineage>
</organism>